<comment type="caution">
    <text evidence="1">The sequence shown here is derived from an EMBL/GenBank/DDBJ whole genome shotgun (WGS) entry which is preliminary data.</text>
</comment>
<dbReference type="Proteomes" id="UP001499909">
    <property type="component" value="Unassembled WGS sequence"/>
</dbReference>
<protein>
    <submittedName>
        <fullName evidence="1">Uncharacterized protein</fullName>
    </submittedName>
</protein>
<gene>
    <name evidence="1" type="ORF">GCM10022406_32770</name>
</gene>
<reference evidence="2" key="1">
    <citation type="journal article" date="2019" name="Int. J. Syst. Evol. Microbiol.">
        <title>The Global Catalogue of Microorganisms (GCM) 10K type strain sequencing project: providing services to taxonomists for standard genome sequencing and annotation.</title>
        <authorList>
            <consortium name="The Broad Institute Genomics Platform"/>
            <consortium name="The Broad Institute Genome Sequencing Center for Infectious Disease"/>
            <person name="Wu L."/>
            <person name="Ma J."/>
        </authorList>
    </citation>
    <scope>NUCLEOTIDE SEQUENCE [LARGE SCALE GENOMIC DNA]</scope>
    <source>
        <strain evidence="2">JCM 17214</strain>
    </source>
</reference>
<keyword evidence="2" id="KW-1185">Reference proteome</keyword>
<dbReference type="EMBL" id="BAABDH010000104">
    <property type="protein sequence ID" value="GAA3948375.1"/>
    <property type="molecule type" value="Genomic_DNA"/>
</dbReference>
<accession>A0ABP7NJB9</accession>
<proteinExistence type="predicted"/>
<organism evidence="1 2">
    <name type="scientific">Hymenobacter algoricola</name>
    <dbReference type="NCBI Taxonomy" id="486267"/>
    <lineage>
        <taxon>Bacteria</taxon>
        <taxon>Pseudomonadati</taxon>
        <taxon>Bacteroidota</taxon>
        <taxon>Cytophagia</taxon>
        <taxon>Cytophagales</taxon>
        <taxon>Hymenobacteraceae</taxon>
        <taxon>Hymenobacter</taxon>
    </lineage>
</organism>
<name>A0ABP7NJB9_9BACT</name>
<evidence type="ECO:0000313" key="1">
    <source>
        <dbReference type="EMBL" id="GAA3948375.1"/>
    </source>
</evidence>
<sequence length="130" mass="14356">MAPCNRPAVSPEWHRRNLLDCLCRSLGPAWVSAFAAGHGKLVLYVAVDRNNRFCAIEHFYSSADSARLAASGFLSLYEASLAAPGVCWPAPQGAIQNTYDTLRVNGRRQLVRHFTIPLFCTSEKPCDCSR</sequence>
<evidence type="ECO:0000313" key="2">
    <source>
        <dbReference type="Proteomes" id="UP001499909"/>
    </source>
</evidence>